<evidence type="ECO:0000256" key="3">
    <source>
        <dbReference type="ARBA" id="ARBA00023125"/>
    </source>
</evidence>
<sequence>MALFRRGSTWWVDFTSPGGKRTRVSAGTENKQEAQEFHDKLKAEAWRVGRLGERPTYTWDQAAWQWLTETAHKRTHEEDKVKLRWLQQYLGGTPLDAISRDLVMQIGNQKAKDASPATANRYLALIRAILRKASREWEWVDRVPKITLFKEAKRRVRWLTPDQVRRLLDRLQPHTRELVLFSLATGLRQANVLKLEWSQVDLTRRVVWFHCDQMKNQVSHHVSLNDTAYDVLVRQKGKHPERVFTFRGKPIVNANTRAWRNALKDAGINDFRWHDLRHCWASWLVQNGTPLYAVQELGGWQSVQMVQRYAHLSPANLADHAKTIDAVIALP</sequence>
<accession>A0A5Q4Z744</accession>
<keyword evidence="7" id="KW-1185">Reference proteome</keyword>
<dbReference type="AlphaFoldDB" id="A0A5Q4Z744"/>
<dbReference type="GO" id="GO:0015074">
    <property type="term" value="P:DNA integration"/>
    <property type="evidence" value="ECO:0007669"/>
    <property type="project" value="UniProtKB-KW"/>
</dbReference>
<evidence type="ECO:0000256" key="2">
    <source>
        <dbReference type="ARBA" id="ARBA00022908"/>
    </source>
</evidence>
<name>A0A5Q4Z744_9BURK</name>
<dbReference type="InterPro" id="IPR010998">
    <property type="entry name" value="Integrase_recombinase_N"/>
</dbReference>
<dbReference type="CDD" id="cd00796">
    <property type="entry name" value="INT_Rci_Hp1_C"/>
    <property type="match status" value="1"/>
</dbReference>
<evidence type="ECO:0000256" key="4">
    <source>
        <dbReference type="ARBA" id="ARBA00023172"/>
    </source>
</evidence>
<comment type="similarity">
    <text evidence="1">Belongs to the 'phage' integrase family.</text>
</comment>
<dbReference type="PANTHER" id="PTHR30349">
    <property type="entry name" value="PHAGE INTEGRASE-RELATED"/>
    <property type="match status" value="1"/>
</dbReference>
<dbReference type="GO" id="GO:0006310">
    <property type="term" value="P:DNA recombination"/>
    <property type="evidence" value="ECO:0007669"/>
    <property type="project" value="UniProtKB-KW"/>
</dbReference>
<dbReference type="PROSITE" id="PS51898">
    <property type="entry name" value="TYR_RECOMBINASE"/>
    <property type="match status" value="1"/>
</dbReference>
<dbReference type="GO" id="GO:0003677">
    <property type="term" value="F:DNA binding"/>
    <property type="evidence" value="ECO:0007669"/>
    <property type="project" value="UniProtKB-KW"/>
</dbReference>
<gene>
    <name evidence="6" type="primary">intD</name>
    <name evidence="6" type="ORF">PDMSB3_0097</name>
</gene>
<protein>
    <submittedName>
        <fullName evidence="6">Prophage integrase IntD</fullName>
    </submittedName>
</protein>
<evidence type="ECO:0000256" key="1">
    <source>
        <dbReference type="ARBA" id="ARBA00008857"/>
    </source>
</evidence>
<evidence type="ECO:0000313" key="7">
    <source>
        <dbReference type="Proteomes" id="UP000325811"/>
    </source>
</evidence>
<feature type="domain" description="Tyr recombinase" evidence="5">
    <location>
        <begin position="154"/>
        <end position="322"/>
    </location>
</feature>
<dbReference type="EMBL" id="LR699553">
    <property type="protein sequence ID" value="VVD26559.1"/>
    <property type="molecule type" value="Genomic_DNA"/>
</dbReference>
<dbReference type="InterPro" id="IPR050090">
    <property type="entry name" value="Tyrosine_recombinase_XerCD"/>
</dbReference>
<dbReference type="RefSeq" id="WP_232064082.1">
    <property type="nucleotide sequence ID" value="NZ_LR699553.1"/>
</dbReference>
<dbReference type="Pfam" id="PF00589">
    <property type="entry name" value="Phage_integrase"/>
    <property type="match status" value="1"/>
</dbReference>
<evidence type="ECO:0000259" key="5">
    <source>
        <dbReference type="PROSITE" id="PS51898"/>
    </source>
</evidence>
<dbReference type="Proteomes" id="UP000325811">
    <property type="component" value="Chromosome I"/>
</dbReference>
<keyword evidence="2" id="KW-0229">DNA integration</keyword>
<reference evidence="6 7" key="1">
    <citation type="submission" date="2019-08" db="EMBL/GenBank/DDBJ databases">
        <authorList>
            <person name="Herpell B J."/>
        </authorList>
    </citation>
    <scope>NUCLEOTIDE SEQUENCE [LARGE SCALE GENOMIC DNA]</scope>
    <source>
        <strain evidence="7">Msb3</strain>
    </source>
</reference>
<dbReference type="InterPro" id="IPR011010">
    <property type="entry name" value="DNA_brk_join_enz"/>
</dbReference>
<keyword evidence="3" id="KW-0238">DNA-binding</keyword>
<organism evidence="6 7">
    <name type="scientific">Paraburkholderia dioscoreae</name>
    <dbReference type="NCBI Taxonomy" id="2604047"/>
    <lineage>
        <taxon>Bacteria</taxon>
        <taxon>Pseudomonadati</taxon>
        <taxon>Pseudomonadota</taxon>
        <taxon>Betaproteobacteria</taxon>
        <taxon>Burkholderiales</taxon>
        <taxon>Burkholderiaceae</taxon>
        <taxon>Paraburkholderia</taxon>
    </lineage>
</organism>
<dbReference type="Gene3D" id="1.10.443.10">
    <property type="entry name" value="Intergrase catalytic core"/>
    <property type="match status" value="1"/>
</dbReference>
<dbReference type="KEGG" id="pdio:PDMSB3_0097"/>
<proteinExistence type="inferred from homology"/>
<dbReference type="InterPro" id="IPR013762">
    <property type="entry name" value="Integrase-like_cat_sf"/>
</dbReference>
<dbReference type="PANTHER" id="PTHR30349:SF64">
    <property type="entry name" value="PROPHAGE INTEGRASE INTD-RELATED"/>
    <property type="match status" value="1"/>
</dbReference>
<evidence type="ECO:0000313" key="6">
    <source>
        <dbReference type="EMBL" id="VVD26559.1"/>
    </source>
</evidence>
<dbReference type="InterPro" id="IPR002104">
    <property type="entry name" value="Integrase_catalytic"/>
</dbReference>
<keyword evidence="4" id="KW-0233">DNA recombination</keyword>
<dbReference type="Gene3D" id="1.10.150.130">
    <property type="match status" value="1"/>
</dbReference>
<dbReference type="SUPFAM" id="SSF56349">
    <property type="entry name" value="DNA breaking-rejoining enzymes"/>
    <property type="match status" value="1"/>
</dbReference>